<sequence>MRVGRRAARARAANPGAAANRAGRRVTARTRILLRQLHLWLGLGLGGLFALLGATGSALVFYIEIDKALHPAIQQPVSTSALDWASPTWDRALATARTHWPDPHGNWSFESTGEPGAIPARYYPSEEHGHHAPREMVWFSPDGAQVLRAEPWGGYLMSWLYELHMHLLAGELGSQVVGWSGCAMLVLLVSGIVVWWPRGSWRKALAFKRNAVPIRRLRDLHKLAGVWSMGLLFVLVGTGALLALPTVKAQLLTATIAVPDTIPDPQSSASRGRQIPIARALAAARRAVPEARLAFIDVPGAGPKPFRIRVQMPGDPHRRFPGSFVFIDQYSGAVLAVHDVRRGNAATTTVKWIRVLHDGSILGLSTRILAVILGLVPLGLFATGFLHWRRRLAARAQAHKTGSFS</sequence>
<organism evidence="2 3">
    <name type="scientific">Sphingomonas pokkalii</name>
    <dbReference type="NCBI Taxonomy" id="2175090"/>
    <lineage>
        <taxon>Bacteria</taxon>
        <taxon>Pseudomonadati</taxon>
        <taxon>Pseudomonadota</taxon>
        <taxon>Alphaproteobacteria</taxon>
        <taxon>Sphingomonadales</taxon>
        <taxon>Sphingomonadaceae</taxon>
        <taxon>Sphingomonas</taxon>
    </lineage>
</organism>
<dbReference type="Proteomes" id="UP000245890">
    <property type="component" value="Unassembled WGS sequence"/>
</dbReference>
<reference evidence="2 3" key="1">
    <citation type="submission" date="2018-05" db="EMBL/GenBank/DDBJ databases">
        <title>Description of Sphingomonas pokkalii sp nov, isolated from the rhizosphere of saline tolerant pokkali rice and its draft genome analysis.</title>
        <authorList>
            <person name="Menon R."/>
            <person name="Kumari S."/>
            <person name="Rameshkumar N."/>
        </authorList>
    </citation>
    <scope>NUCLEOTIDE SEQUENCE [LARGE SCALE GENOMIC DNA]</scope>
    <source>
        <strain evidence="2 3">L3B27</strain>
    </source>
</reference>
<dbReference type="InterPro" id="IPR005625">
    <property type="entry name" value="PepSY-ass_TM"/>
</dbReference>
<keyword evidence="1" id="KW-0472">Membrane</keyword>
<evidence type="ECO:0000313" key="2">
    <source>
        <dbReference type="EMBL" id="PVX29012.1"/>
    </source>
</evidence>
<dbReference type="OrthoDB" id="7626573at2"/>
<accession>A0A2U0SCB1</accession>
<dbReference type="EMBL" id="QENQ01000001">
    <property type="protein sequence ID" value="PVX29012.1"/>
    <property type="molecule type" value="Genomic_DNA"/>
</dbReference>
<feature type="transmembrane region" description="Helical" evidence="1">
    <location>
        <begin position="368"/>
        <end position="388"/>
    </location>
</feature>
<protein>
    <submittedName>
        <fullName evidence="2">PepSY domain-containing protein</fullName>
    </submittedName>
</protein>
<gene>
    <name evidence="2" type="ORF">DD559_06410</name>
</gene>
<dbReference type="PANTHER" id="PTHR34219">
    <property type="entry name" value="IRON-REGULATED INNER MEMBRANE PROTEIN-RELATED"/>
    <property type="match status" value="1"/>
</dbReference>
<feature type="transmembrane region" description="Helical" evidence="1">
    <location>
        <begin position="223"/>
        <end position="244"/>
    </location>
</feature>
<evidence type="ECO:0000256" key="1">
    <source>
        <dbReference type="SAM" id="Phobius"/>
    </source>
</evidence>
<feature type="transmembrane region" description="Helical" evidence="1">
    <location>
        <begin position="39"/>
        <end position="63"/>
    </location>
</feature>
<proteinExistence type="predicted"/>
<comment type="caution">
    <text evidence="2">The sequence shown here is derived from an EMBL/GenBank/DDBJ whole genome shotgun (WGS) entry which is preliminary data.</text>
</comment>
<dbReference type="AlphaFoldDB" id="A0A2U0SCB1"/>
<dbReference type="Pfam" id="PF03929">
    <property type="entry name" value="PepSY_TM"/>
    <property type="match status" value="1"/>
</dbReference>
<feature type="transmembrane region" description="Helical" evidence="1">
    <location>
        <begin position="176"/>
        <end position="196"/>
    </location>
</feature>
<keyword evidence="1" id="KW-1133">Transmembrane helix</keyword>
<keyword evidence="3" id="KW-1185">Reference proteome</keyword>
<evidence type="ECO:0000313" key="3">
    <source>
        <dbReference type="Proteomes" id="UP000245890"/>
    </source>
</evidence>
<keyword evidence="1" id="KW-0812">Transmembrane</keyword>
<name>A0A2U0SCB1_9SPHN</name>